<dbReference type="AlphaFoldDB" id="A0A7C1GQ32"/>
<evidence type="ECO:0000256" key="1">
    <source>
        <dbReference type="SAM" id="Coils"/>
    </source>
</evidence>
<feature type="coiled-coil region" evidence="1">
    <location>
        <begin position="116"/>
        <end position="172"/>
    </location>
</feature>
<organism evidence="3">
    <name type="scientific">Thermofilum adornatum</name>
    <dbReference type="NCBI Taxonomy" id="1365176"/>
    <lineage>
        <taxon>Archaea</taxon>
        <taxon>Thermoproteota</taxon>
        <taxon>Thermoprotei</taxon>
        <taxon>Thermofilales</taxon>
        <taxon>Thermofilaceae</taxon>
        <taxon>Thermofilum</taxon>
    </lineage>
</organism>
<name>A0A7C1GQ32_9CREN</name>
<comment type="caution">
    <text evidence="3">The sequence shown here is derived from an EMBL/GenBank/DDBJ whole genome shotgun (WGS) entry which is preliminary data.</text>
</comment>
<protein>
    <recommendedName>
        <fullName evidence="2">Phospholipase D-like domain-containing protein</fullName>
    </recommendedName>
</protein>
<accession>A0A7C1GQ32</accession>
<gene>
    <name evidence="3" type="ORF">ENN26_06225</name>
</gene>
<reference evidence="3" key="1">
    <citation type="journal article" date="2020" name="mSystems">
        <title>Genome- and Community-Level Interaction Insights into Carbon Utilization and Element Cycling Functions of Hydrothermarchaeota in Hydrothermal Sediment.</title>
        <authorList>
            <person name="Zhou Z."/>
            <person name="Liu Y."/>
            <person name="Xu W."/>
            <person name="Pan J."/>
            <person name="Luo Z.H."/>
            <person name="Li M."/>
        </authorList>
    </citation>
    <scope>NUCLEOTIDE SEQUENCE [LARGE SCALE GENOMIC DNA]</scope>
    <source>
        <strain evidence="3">SpSt-116</strain>
    </source>
</reference>
<dbReference type="CDD" id="cd00138">
    <property type="entry name" value="PLDc_SF"/>
    <property type="match status" value="1"/>
</dbReference>
<dbReference type="SUPFAM" id="SSF56024">
    <property type="entry name" value="Phospholipase D/nuclease"/>
    <property type="match status" value="1"/>
</dbReference>
<keyword evidence="1" id="KW-0175">Coiled coil</keyword>
<evidence type="ECO:0000313" key="3">
    <source>
        <dbReference type="EMBL" id="HDP15352.1"/>
    </source>
</evidence>
<proteinExistence type="predicted"/>
<feature type="domain" description="Phospholipase D-like" evidence="2">
    <location>
        <begin position="822"/>
        <end position="905"/>
    </location>
</feature>
<dbReference type="Pfam" id="PF13091">
    <property type="entry name" value="PLDc_2"/>
    <property type="match status" value="1"/>
</dbReference>
<sequence length="936" mass="107615">MINHKSLKEELKDKLREILKVSYKPEETIHVEDIRYSLHEMENLINKILSTFNDIKELPENVQQLADSKLVNETNKVCEEIDAIIKNYINKVDDIFISSKVREEFIKQLESIRKFSEDKEKEFDMLRRSLREEMRNFSGRKGENLKKLERYAKELKNNFEELEEKSYELITALERKKALMVSPEILDVVRSLELGGEVWAHEIIEKISGLRNVAGEPYTEEVSMTAPLLTGEETTRLTMDQLLVRYPPFEPIQIESDGIIGRFIWFLESTNMVFIPPKNIQSKVNEYVKIDETSGKLISVKPLDVLKDVQGGEILIILRAGSRKVFIKYGSRDLYNYVQKYGASMKYSIENIQNKYEIRVQKEKRTEKAYSVSNLGYTWYCILGLGMSTDPFDFDCPFVGMCPVGRKSQDKCNKWSWSRRLFPKVYVVPERELALASAADLKYGQPLLFITPFAVSGVRMHELYRRAQWYMPSVAPEGPVVEIDFKKSLKKDLPKTNAIGFEIPLSLVKGIIESLLDEKIRDKQSVIVMHNNYKSSYVGLDKLLLSKFFVYKMTKEGHDTFYFLQMKDDKIMESFENFKEKLQKGYNRDEIVNFAIEIFGHTISHLFHSFISNSLEIEPENLLYVYSIDKKRDALLVSVAENSAWGSLDIAKHAQMKFGSIDRMLEEFVNSITISLEKHEKDIQSYMVKMNNIVTDPTVTKIANELKDRYMSLVSKGLILDTATFLNHIVISGQDIDIAKKLQFDNEREVRERLTDAILASGISTCVDGCSACVMLDHGCTAPLLQNILLSRNLAVWILKVLTGKVSIKGRGNVLGSAIFYQAKESFFAFSPYLDEEGVKVLTDLAQKDVKIILVTHKKFAEEFGEQLKKQGIEVYFTKAPRHDKFYVIDGRVRVGTTQNLSKLSSINEFSLKQLSTFEAESSIRQELEGGAVERY</sequence>
<dbReference type="EMBL" id="DSAY01000111">
    <property type="protein sequence ID" value="HDP15352.1"/>
    <property type="molecule type" value="Genomic_DNA"/>
</dbReference>
<evidence type="ECO:0000259" key="2">
    <source>
        <dbReference type="Pfam" id="PF13091"/>
    </source>
</evidence>
<dbReference type="InterPro" id="IPR025202">
    <property type="entry name" value="PLD-like_dom"/>
</dbReference>